<dbReference type="CDD" id="cd06171">
    <property type="entry name" value="Sigma70_r4"/>
    <property type="match status" value="1"/>
</dbReference>
<proteinExistence type="inferred from homology"/>
<feature type="domain" description="RNA polymerase sigma factor 70 region 4 type 2" evidence="7">
    <location>
        <begin position="109"/>
        <end position="158"/>
    </location>
</feature>
<dbReference type="PANTHER" id="PTHR43133">
    <property type="entry name" value="RNA POLYMERASE ECF-TYPE SIGMA FACTO"/>
    <property type="match status" value="1"/>
</dbReference>
<dbReference type="Pfam" id="PF04542">
    <property type="entry name" value="Sigma70_r2"/>
    <property type="match status" value="1"/>
</dbReference>
<keyword evidence="4" id="KW-0238">DNA-binding</keyword>
<dbReference type="InterPro" id="IPR013249">
    <property type="entry name" value="RNA_pol_sigma70_r4_t2"/>
</dbReference>
<evidence type="ECO:0000313" key="8">
    <source>
        <dbReference type="EMBL" id="TFJ94317.1"/>
    </source>
</evidence>
<keyword evidence="3" id="KW-0731">Sigma factor</keyword>
<dbReference type="NCBIfam" id="TIGR02937">
    <property type="entry name" value="sigma70-ECF"/>
    <property type="match status" value="1"/>
</dbReference>
<dbReference type="EMBL" id="SRHY01000002">
    <property type="protein sequence ID" value="TFJ94317.1"/>
    <property type="molecule type" value="Genomic_DNA"/>
</dbReference>
<dbReference type="InterPro" id="IPR013324">
    <property type="entry name" value="RNA_pol_sigma_r3/r4-like"/>
</dbReference>
<dbReference type="InterPro" id="IPR007627">
    <property type="entry name" value="RNA_pol_sigma70_r2"/>
</dbReference>
<comment type="similarity">
    <text evidence="1">Belongs to the sigma-70 factor family. ECF subfamily.</text>
</comment>
<comment type="caution">
    <text evidence="8">The sequence shown here is derived from an EMBL/GenBank/DDBJ whole genome shotgun (WGS) entry which is preliminary data.</text>
</comment>
<dbReference type="GO" id="GO:0003677">
    <property type="term" value="F:DNA binding"/>
    <property type="evidence" value="ECO:0007669"/>
    <property type="project" value="UniProtKB-KW"/>
</dbReference>
<dbReference type="SUPFAM" id="SSF88659">
    <property type="entry name" value="Sigma3 and sigma4 domains of RNA polymerase sigma factors"/>
    <property type="match status" value="1"/>
</dbReference>
<evidence type="ECO:0000256" key="5">
    <source>
        <dbReference type="ARBA" id="ARBA00023163"/>
    </source>
</evidence>
<dbReference type="Gene3D" id="1.10.10.10">
    <property type="entry name" value="Winged helix-like DNA-binding domain superfamily/Winged helix DNA-binding domain"/>
    <property type="match status" value="1"/>
</dbReference>
<dbReference type="InterPro" id="IPR039425">
    <property type="entry name" value="RNA_pol_sigma-70-like"/>
</dbReference>
<evidence type="ECO:0000256" key="4">
    <source>
        <dbReference type="ARBA" id="ARBA00023125"/>
    </source>
</evidence>
<feature type="domain" description="RNA polymerase sigma-70 region 2" evidence="6">
    <location>
        <begin position="9"/>
        <end position="74"/>
    </location>
</feature>
<dbReference type="PANTHER" id="PTHR43133:SF52">
    <property type="entry name" value="ECF RNA POLYMERASE SIGMA FACTOR SIGL"/>
    <property type="match status" value="1"/>
</dbReference>
<protein>
    <submittedName>
        <fullName evidence="8">RNA polymerase sigma factor</fullName>
    </submittedName>
</protein>
<keyword evidence="5" id="KW-0804">Transcription</keyword>
<dbReference type="Proteomes" id="UP000298484">
    <property type="component" value="Unassembled WGS sequence"/>
</dbReference>
<dbReference type="InterPro" id="IPR013325">
    <property type="entry name" value="RNA_pol_sigma_r2"/>
</dbReference>
<dbReference type="OrthoDB" id="9795666at2"/>
<evidence type="ECO:0000256" key="3">
    <source>
        <dbReference type="ARBA" id="ARBA00023082"/>
    </source>
</evidence>
<dbReference type="InterPro" id="IPR036388">
    <property type="entry name" value="WH-like_DNA-bd_sf"/>
</dbReference>
<dbReference type="RefSeq" id="WP_135108632.1">
    <property type="nucleotide sequence ID" value="NZ_SRHY01000002.1"/>
</dbReference>
<evidence type="ECO:0000259" key="7">
    <source>
        <dbReference type="Pfam" id="PF08281"/>
    </source>
</evidence>
<dbReference type="InterPro" id="IPR014284">
    <property type="entry name" value="RNA_pol_sigma-70_dom"/>
</dbReference>
<dbReference type="GO" id="GO:0016987">
    <property type="term" value="F:sigma factor activity"/>
    <property type="evidence" value="ECO:0007669"/>
    <property type="project" value="UniProtKB-KW"/>
</dbReference>
<dbReference type="Pfam" id="PF08281">
    <property type="entry name" value="Sigma70_r4_2"/>
    <property type="match status" value="1"/>
</dbReference>
<gene>
    <name evidence="8" type="ORF">E4U82_03425</name>
</gene>
<dbReference type="GO" id="GO:0006352">
    <property type="term" value="P:DNA-templated transcription initiation"/>
    <property type="evidence" value="ECO:0007669"/>
    <property type="project" value="InterPro"/>
</dbReference>
<evidence type="ECO:0000256" key="2">
    <source>
        <dbReference type="ARBA" id="ARBA00023015"/>
    </source>
</evidence>
<evidence type="ECO:0000313" key="9">
    <source>
        <dbReference type="Proteomes" id="UP000298484"/>
    </source>
</evidence>
<organism evidence="8 9">
    <name type="scientific">Lentibacillus salicampi</name>
    <dbReference type="NCBI Taxonomy" id="175306"/>
    <lineage>
        <taxon>Bacteria</taxon>
        <taxon>Bacillati</taxon>
        <taxon>Bacillota</taxon>
        <taxon>Bacilli</taxon>
        <taxon>Bacillales</taxon>
        <taxon>Bacillaceae</taxon>
        <taxon>Lentibacillus</taxon>
    </lineage>
</organism>
<dbReference type="AlphaFoldDB" id="A0A4Y9AGU8"/>
<accession>A0A4Y9AGU8</accession>
<dbReference type="SUPFAM" id="SSF88946">
    <property type="entry name" value="Sigma2 domain of RNA polymerase sigma factors"/>
    <property type="match status" value="1"/>
</dbReference>
<dbReference type="Gene3D" id="1.10.1740.10">
    <property type="match status" value="1"/>
</dbReference>
<sequence>MKKYIFTELFEQYQLPLYRYLLQMSRNRQVAEELLQETFYRAMISLKVKNMVQAKAWLFKVARNLYIDWTRKSKSEQRMVERIQQERSHARGLGDPDRHLENVSKREHIENVFGHLPERMRTILYLREIQEFTYKEVAAAMNLTESQVKTTLHRARKKFRHYDQLLKGGYSDEGRW</sequence>
<keyword evidence="2" id="KW-0805">Transcription regulation</keyword>
<name>A0A4Y9AGU8_9BACI</name>
<evidence type="ECO:0000256" key="1">
    <source>
        <dbReference type="ARBA" id="ARBA00010641"/>
    </source>
</evidence>
<reference evidence="8 9" key="1">
    <citation type="submission" date="2019-03" db="EMBL/GenBank/DDBJ databases">
        <title>Genome sequence of Lentibacillus salicampi ATCC BAA-719.</title>
        <authorList>
            <person name="Maclea K.S."/>
            <person name="Simoes Junior M."/>
        </authorList>
    </citation>
    <scope>NUCLEOTIDE SEQUENCE [LARGE SCALE GENOMIC DNA]</scope>
    <source>
        <strain evidence="8 9">ATCC BAA-719</strain>
    </source>
</reference>
<keyword evidence="9" id="KW-1185">Reference proteome</keyword>
<evidence type="ECO:0000259" key="6">
    <source>
        <dbReference type="Pfam" id="PF04542"/>
    </source>
</evidence>